<evidence type="ECO:0000313" key="1">
    <source>
        <dbReference type="EMBL" id="KMS99356.1"/>
    </source>
</evidence>
<organism evidence="1 2">
    <name type="scientific">Beta vulgaris subsp. vulgaris</name>
    <name type="common">Beet</name>
    <dbReference type="NCBI Taxonomy" id="3555"/>
    <lineage>
        <taxon>Eukaryota</taxon>
        <taxon>Viridiplantae</taxon>
        <taxon>Streptophyta</taxon>
        <taxon>Embryophyta</taxon>
        <taxon>Tracheophyta</taxon>
        <taxon>Spermatophyta</taxon>
        <taxon>Magnoliopsida</taxon>
        <taxon>eudicotyledons</taxon>
        <taxon>Gunneridae</taxon>
        <taxon>Pentapetalae</taxon>
        <taxon>Caryophyllales</taxon>
        <taxon>Chenopodiaceae</taxon>
        <taxon>Betoideae</taxon>
        <taxon>Beta</taxon>
    </lineage>
</organism>
<proteinExistence type="predicted"/>
<evidence type="ECO:0000313" key="2">
    <source>
        <dbReference type="Proteomes" id="UP000035740"/>
    </source>
</evidence>
<sequence length="53" mass="6455">MPSEINENCVIWEMNKDRPSNPLDFFIFIWTFETPPHLIDKPQSKRSNYPQRF</sequence>
<reference evidence="1 2" key="1">
    <citation type="journal article" date="2014" name="Nature">
        <title>The genome of the recently domesticated crop plant sugar beet (Beta vulgaris).</title>
        <authorList>
            <person name="Dohm J.C."/>
            <person name="Minoche A.E."/>
            <person name="Holtgrawe D."/>
            <person name="Capella-Gutierrez S."/>
            <person name="Zakrzewski F."/>
            <person name="Tafer H."/>
            <person name="Rupp O."/>
            <person name="Sorensen T.R."/>
            <person name="Stracke R."/>
            <person name="Reinhardt R."/>
            <person name="Goesmann A."/>
            <person name="Kraft T."/>
            <person name="Schulz B."/>
            <person name="Stadler P.F."/>
            <person name="Schmidt T."/>
            <person name="Gabaldon T."/>
            <person name="Lehrach H."/>
            <person name="Weisshaar B."/>
            <person name="Himmelbauer H."/>
        </authorList>
    </citation>
    <scope>NUCLEOTIDE SEQUENCE [LARGE SCALE GENOMIC DNA]</scope>
    <source>
        <tissue evidence="1">Taproot</tissue>
    </source>
</reference>
<dbReference type="ExpressionAtlas" id="A0A0J8BEK3">
    <property type="expression patterns" value="baseline and differential"/>
</dbReference>
<dbReference type="Gramene" id="KMS99356">
    <property type="protein sequence ID" value="KMS99356"/>
    <property type="gene ID" value="BVRB_2g044800"/>
</dbReference>
<dbReference type="AlphaFoldDB" id="A0A0J8BEK3"/>
<dbReference type="EMBL" id="KQ090219">
    <property type="protein sequence ID" value="KMS99356.1"/>
    <property type="molecule type" value="Genomic_DNA"/>
</dbReference>
<name>A0A0J8BEK3_BETVV</name>
<protein>
    <submittedName>
        <fullName evidence="1">Uncharacterized protein</fullName>
    </submittedName>
</protein>
<gene>
    <name evidence="1" type="ORF">BVRB_2g044800</name>
</gene>
<keyword evidence="2" id="KW-1185">Reference proteome</keyword>
<accession>A0A0J8BEK3</accession>
<dbReference type="OrthoDB" id="1718798at2759"/>
<dbReference type="Proteomes" id="UP000035740">
    <property type="component" value="Unassembled WGS sequence"/>
</dbReference>